<gene>
    <name evidence="2" type="ORF">KBB96_18265</name>
</gene>
<sequence>MIRILLVSGASLVALFASSCCCTSEAKAPKLRKLPQFQELPAAAPQHEIIPTK</sequence>
<reference evidence="2" key="1">
    <citation type="submission" date="2021-04" db="EMBL/GenBank/DDBJ databases">
        <title>Luteolibacter sp. 32A isolated from the skin of an Anderson's salamander (Ambystoma andersonii).</title>
        <authorList>
            <person name="Spergser J."/>
            <person name="Busse H.-J."/>
        </authorList>
    </citation>
    <scope>NUCLEOTIDE SEQUENCE</scope>
    <source>
        <strain evidence="2">32A</strain>
    </source>
</reference>
<evidence type="ECO:0000313" key="2">
    <source>
        <dbReference type="EMBL" id="QUE50792.1"/>
    </source>
</evidence>
<dbReference type="RefSeq" id="WP_211630931.1">
    <property type="nucleotide sequence ID" value="NZ_CP073100.1"/>
</dbReference>
<evidence type="ECO:0000313" key="3">
    <source>
        <dbReference type="Proteomes" id="UP000676169"/>
    </source>
</evidence>
<feature type="signal peptide" evidence="1">
    <location>
        <begin position="1"/>
        <end position="19"/>
    </location>
</feature>
<dbReference type="Proteomes" id="UP000676169">
    <property type="component" value="Chromosome"/>
</dbReference>
<keyword evidence="1" id="KW-0732">Signal</keyword>
<accession>A0A975IZ08</accession>
<dbReference type="KEGG" id="lamb:KBB96_18265"/>
<dbReference type="AlphaFoldDB" id="A0A975IZ08"/>
<name>A0A975IZ08_9BACT</name>
<protein>
    <submittedName>
        <fullName evidence="2">Uncharacterized protein</fullName>
    </submittedName>
</protein>
<dbReference type="PROSITE" id="PS51257">
    <property type="entry name" value="PROKAR_LIPOPROTEIN"/>
    <property type="match status" value="1"/>
</dbReference>
<proteinExistence type="predicted"/>
<evidence type="ECO:0000256" key="1">
    <source>
        <dbReference type="SAM" id="SignalP"/>
    </source>
</evidence>
<organism evidence="2 3">
    <name type="scientific">Luteolibacter ambystomatis</name>
    <dbReference type="NCBI Taxonomy" id="2824561"/>
    <lineage>
        <taxon>Bacteria</taxon>
        <taxon>Pseudomonadati</taxon>
        <taxon>Verrucomicrobiota</taxon>
        <taxon>Verrucomicrobiia</taxon>
        <taxon>Verrucomicrobiales</taxon>
        <taxon>Verrucomicrobiaceae</taxon>
        <taxon>Luteolibacter</taxon>
    </lineage>
</organism>
<keyword evidence="3" id="KW-1185">Reference proteome</keyword>
<feature type="chain" id="PRO_5037584652" evidence="1">
    <location>
        <begin position="20"/>
        <end position="53"/>
    </location>
</feature>
<dbReference type="EMBL" id="CP073100">
    <property type="protein sequence ID" value="QUE50792.1"/>
    <property type="molecule type" value="Genomic_DNA"/>
</dbReference>